<gene>
    <name evidence="1" type="ORF">S12H4_54648</name>
</gene>
<sequence>MDKKIPINRNNKFFSMRDFQFEVEVGREYVEGDLNMSVILYKVDRELEFGDDLYGEAARTTRRL</sequence>
<organism evidence="1">
    <name type="scientific">marine sediment metagenome</name>
    <dbReference type="NCBI Taxonomy" id="412755"/>
    <lineage>
        <taxon>unclassified sequences</taxon>
        <taxon>metagenomes</taxon>
        <taxon>ecological metagenomes</taxon>
    </lineage>
</organism>
<reference evidence="1" key="1">
    <citation type="journal article" date="2014" name="Front. Microbiol.">
        <title>High frequency of phylogenetically diverse reductive dehalogenase-homologous genes in deep subseafloor sedimentary metagenomes.</title>
        <authorList>
            <person name="Kawai M."/>
            <person name="Futagami T."/>
            <person name="Toyoda A."/>
            <person name="Takaki Y."/>
            <person name="Nishi S."/>
            <person name="Hori S."/>
            <person name="Arai W."/>
            <person name="Tsubouchi T."/>
            <person name="Morono Y."/>
            <person name="Uchiyama I."/>
            <person name="Ito T."/>
            <person name="Fujiyama A."/>
            <person name="Inagaki F."/>
            <person name="Takami H."/>
        </authorList>
    </citation>
    <scope>NUCLEOTIDE SEQUENCE</scope>
    <source>
        <strain evidence="1">Expedition CK06-06</strain>
    </source>
</reference>
<evidence type="ECO:0000313" key="1">
    <source>
        <dbReference type="EMBL" id="GAJ11946.1"/>
    </source>
</evidence>
<proteinExistence type="predicted"/>
<protein>
    <submittedName>
        <fullName evidence="1">Uncharacterized protein</fullName>
    </submittedName>
</protein>
<accession>X1VDE4</accession>
<dbReference type="EMBL" id="BARW01034954">
    <property type="protein sequence ID" value="GAJ11946.1"/>
    <property type="molecule type" value="Genomic_DNA"/>
</dbReference>
<name>X1VDE4_9ZZZZ</name>
<comment type="caution">
    <text evidence="1">The sequence shown here is derived from an EMBL/GenBank/DDBJ whole genome shotgun (WGS) entry which is preliminary data.</text>
</comment>
<dbReference type="AlphaFoldDB" id="X1VDE4"/>